<evidence type="ECO:0000313" key="3">
    <source>
        <dbReference type="Proteomes" id="UP000536275"/>
    </source>
</evidence>
<feature type="signal peptide" evidence="1">
    <location>
        <begin position="1"/>
        <end position="18"/>
    </location>
</feature>
<dbReference type="OMA" id="HRSWIEM"/>
<name>A0A8H6BVR7_CANAX</name>
<protein>
    <submittedName>
        <fullName evidence="2">Uncharacterized protein</fullName>
    </submittedName>
</protein>
<dbReference type="AlphaFoldDB" id="A0A8H6BVR7"/>
<accession>A0A8H6BVR7</accession>
<evidence type="ECO:0000313" key="2">
    <source>
        <dbReference type="EMBL" id="KAF6063725.1"/>
    </source>
</evidence>
<comment type="caution">
    <text evidence="2">The sequence shown here is derived from an EMBL/GenBank/DDBJ whole genome shotgun (WGS) entry which is preliminary data.</text>
</comment>
<organism evidence="2 3">
    <name type="scientific">Candida albicans</name>
    <name type="common">Yeast</name>
    <dbReference type="NCBI Taxonomy" id="5476"/>
    <lineage>
        <taxon>Eukaryota</taxon>
        <taxon>Fungi</taxon>
        <taxon>Dikarya</taxon>
        <taxon>Ascomycota</taxon>
        <taxon>Saccharomycotina</taxon>
        <taxon>Pichiomycetes</taxon>
        <taxon>Debaryomycetaceae</taxon>
        <taxon>Candida/Lodderomyces clade</taxon>
        <taxon>Candida</taxon>
    </lineage>
</organism>
<feature type="chain" id="PRO_5034180497" evidence="1">
    <location>
        <begin position="19"/>
        <end position="280"/>
    </location>
</feature>
<evidence type="ECO:0000256" key="1">
    <source>
        <dbReference type="SAM" id="SignalP"/>
    </source>
</evidence>
<reference evidence="2 3" key="1">
    <citation type="submission" date="2020-03" db="EMBL/GenBank/DDBJ databases">
        <title>FDA dAtabase for Regulatory Grade micrObial Sequences (FDA-ARGOS): Supporting development and validation of Infectious Disease Dx tests.</title>
        <authorList>
            <person name="Campos J."/>
            <person name="Goldberg B."/>
            <person name="Tallon L."/>
            <person name="Sadzewicz L."/>
            <person name="Vavikolanu K."/>
            <person name="Mehta A."/>
            <person name="Aluvathingal J."/>
            <person name="Nadendla S."/>
            <person name="Nandy P."/>
            <person name="Geyer C."/>
            <person name="Yan Y."/>
            <person name="Sichtig H."/>
        </authorList>
    </citation>
    <scope>NUCLEOTIDE SEQUENCE [LARGE SCALE GENOMIC DNA]</scope>
    <source>
        <strain evidence="2 3">FDAARGOS_656</strain>
    </source>
</reference>
<dbReference type="EMBL" id="JABWAD010000060">
    <property type="protein sequence ID" value="KAF6063725.1"/>
    <property type="molecule type" value="Genomic_DNA"/>
</dbReference>
<keyword evidence="1" id="KW-0732">Signal</keyword>
<proteinExistence type="predicted"/>
<gene>
    <name evidence="2" type="ORF">FOB64_005349</name>
</gene>
<dbReference type="Proteomes" id="UP000536275">
    <property type="component" value="Unassembled WGS sequence"/>
</dbReference>
<sequence length="280" mass="32803">MLRTLLLLLVLSFPLAFSLPDQSQSCVTNMNIPFTGYKIEYQLNLQRFEGSYHLLYCNDNKLLYDVNLNNSIPWTLPINFSSLSSENSNTLVLARRKSFALRSIPIFMPNTLIGSLYYGEGLDNIQFKPLNNTSTLQSIPLLASNIFRNWVELNYKLNFIYHVPILTTPGVDSKRFNFGFFESNKIENNWNKYISIQEEYNYNYDSRVFIRHAIDNALGHVSLMINGSKLLRWKFNQINLSGKETAIADKIWWKFILLSRVMKEDVFSNMIRKFDSFFRY</sequence>